<dbReference type="EMBL" id="DTCM01000024">
    <property type="protein sequence ID" value="HGL40439.1"/>
    <property type="molecule type" value="Genomic_DNA"/>
</dbReference>
<proteinExistence type="predicted"/>
<name>A0A7J3G425_CALS0</name>
<protein>
    <submittedName>
        <fullName evidence="1">Uncharacterized protein</fullName>
    </submittedName>
</protein>
<evidence type="ECO:0000313" key="1">
    <source>
        <dbReference type="EMBL" id="HGL40439.1"/>
    </source>
</evidence>
<accession>A0A7J3G425</accession>
<comment type="caution">
    <text evidence="1">The sequence shown here is derived from an EMBL/GenBank/DDBJ whole genome shotgun (WGS) entry which is preliminary data.</text>
</comment>
<sequence>MKNILALCMLLSTMLIFAPTLGEEGGQVDVSNRYGLPFIVEGRMVDNPAKVPKSSTICVAYQVYYLTAERRLVFTGWSSGEKYPCIRAEEPVQAIYREEVLVVVDSIVEELRTSIWAIKGERISLNAEKEYIKDGYRYVFQRWSRGEQPFNTSNTLVITDPAVIEAVFKQEVRLEALSAFGVKVNGSGWYSVGETAVVAAPREVLLSPYEKLVFREWVSVGANPQVIYNPSSHVTTLEVKRPSAVRAEYDRFYMVKVKGPEGVVVEDWYREGDALQLSLPAVIDVDPGRVRLVFEGWRGDITSSTPTVKTVVKKPIEAEAVYRMEYRLEVKSPAGAVGSGWYKPNSTAVINAPNEVQAALFFKRVLSHYTGDCGEKCTTSSPLVVRMDSPKYIEAVYRVEPDLLSIAIIGSVATAFSTAYYFSKPKKTPKPDNKKSGEQASETIFCHNCGAQNSRLHKYCLICGEPLYQPMEIVVADHR</sequence>
<organism evidence="1">
    <name type="scientific">Caldiarchaeum subterraneum</name>
    <dbReference type="NCBI Taxonomy" id="311458"/>
    <lineage>
        <taxon>Archaea</taxon>
        <taxon>Nitrososphaerota</taxon>
        <taxon>Candidatus Caldarchaeales</taxon>
        <taxon>Candidatus Caldarchaeaceae</taxon>
        <taxon>Candidatus Caldarchaeum</taxon>
    </lineage>
</organism>
<dbReference type="AlphaFoldDB" id="A0A7J3G425"/>
<reference evidence="1" key="1">
    <citation type="journal article" date="2020" name="mSystems">
        <title>Genome- and Community-Level Interaction Insights into Carbon Utilization and Element Cycling Functions of Hydrothermarchaeota in Hydrothermal Sediment.</title>
        <authorList>
            <person name="Zhou Z."/>
            <person name="Liu Y."/>
            <person name="Xu W."/>
            <person name="Pan J."/>
            <person name="Luo Z.H."/>
            <person name="Li M."/>
        </authorList>
    </citation>
    <scope>NUCLEOTIDE SEQUENCE [LARGE SCALE GENOMIC DNA]</scope>
    <source>
        <strain evidence="1">SpSt-669</strain>
    </source>
</reference>
<gene>
    <name evidence="1" type="ORF">ENU43_02055</name>
</gene>